<evidence type="ECO:0000313" key="9">
    <source>
        <dbReference type="Proteomes" id="UP001157125"/>
    </source>
</evidence>
<evidence type="ECO:0000313" key="8">
    <source>
        <dbReference type="EMBL" id="GMA36717.1"/>
    </source>
</evidence>
<keyword evidence="5 6" id="KW-0472">Membrane</keyword>
<gene>
    <name evidence="8" type="ORF">GCM10025876_29210</name>
</gene>
<keyword evidence="4 6" id="KW-1133">Transmembrane helix</keyword>
<dbReference type="InterPro" id="IPR007182">
    <property type="entry name" value="MnhB"/>
</dbReference>
<protein>
    <recommendedName>
        <fullName evidence="7">Na+/H+ antiporter MnhB subunit-related protein domain-containing protein</fullName>
    </recommendedName>
</protein>
<evidence type="ECO:0000259" key="7">
    <source>
        <dbReference type="Pfam" id="PF04039"/>
    </source>
</evidence>
<sequence length="103" mass="10862">MRVAATSSGRPHPSTPASLLGTGILFAAGTAAGALAFGMEVLESTWFEYSWGPLHLSAGTSTLFDIGVYLVVLGVSLDILRSLGAQVDRHQQDRDSTEEEARA</sequence>
<organism evidence="8 9">
    <name type="scientific">Demequina litorisediminis</name>
    <dbReference type="NCBI Taxonomy" id="1849022"/>
    <lineage>
        <taxon>Bacteria</taxon>
        <taxon>Bacillati</taxon>
        <taxon>Actinomycetota</taxon>
        <taxon>Actinomycetes</taxon>
        <taxon>Micrococcales</taxon>
        <taxon>Demequinaceae</taxon>
        <taxon>Demequina</taxon>
    </lineage>
</organism>
<evidence type="ECO:0000256" key="3">
    <source>
        <dbReference type="ARBA" id="ARBA00022692"/>
    </source>
</evidence>
<evidence type="ECO:0000256" key="5">
    <source>
        <dbReference type="ARBA" id="ARBA00023136"/>
    </source>
</evidence>
<evidence type="ECO:0000256" key="4">
    <source>
        <dbReference type="ARBA" id="ARBA00022989"/>
    </source>
</evidence>
<comment type="caution">
    <text evidence="8">The sequence shown here is derived from an EMBL/GenBank/DDBJ whole genome shotgun (WGS) entry which is preliminary data.</text>
</comment>
<evidence type="ECO:0000256" key="1">
    <source>
        <dbReference type="ARBA" id="ARBA00004651"/>
    </source>
</evidence>
<dbReference type="Proteomes" id="UP001157125">
    <property type="component" value="Unassembled WGS sequence"/>
</dbReference>
<feature type="transmembrane region" description="Helical" evidence="6">
    <location>
        <begin position="60"/>
        <end position="80"/>
    </location>
</feature>
<keyword evidence="9" id="KW-1185">Reference proteome</keyword>
<comment type="subcellular location">
    <subcellularLocation>
        <location evidence="1">Cell membrane</location>
        <topology evidence="1">Multi-pass membrane protein</topology>
    </subcellularLocation>
</comment>
<proteinExistence type="predicted"/>
<dbReference type="Pfam" id="PF04039">
    <property type="entry name" value="MnhB"/>
    <property type="match status" value="1"/>
</dbReference>
<dbReference type="EMBL" id="BSUN01000001">
    <property type="protein sequence ID" value="GMA36717.1"/>
    <property type="molecule type" value="Genomic_DNA"/>
</dbReference>
<feature type="domain" description="Na+/H+ antiporter MnhB subunit-related protein" evidence="7">
    <location>
        <begin position="11"/>
        <end position="77"/>
    </location>
</feature>
<name>A0ABQ6IFN7_9MICO</name>
<evidence type="ECO:0000256" key="2">
    <source>
        <dbReference type="ARBA" id="ARBA00022475"/>
    </source>
</evidence>
<reference evidence="9" key="1">
    <citation type="journal article" date="2019" name="Int. J. Syst. Evol. Microbiol.">
        <title>The Global Catalogue of Microorganisms (GCM) 10K type strain sequencing project: providing services to taxonomists for standard genome sequencing and annotation.</title>
        <authorList>
            <consortium name="The Broad Institute Genomics Platform"/>
            <consortium name="The Broad Institute Genome Sequencing Center for Infectious Disease"/>
            <person name="Wu L."/>
            <person name="Ma J."/>
        </authorList>
    </citation>
    <scope>NUCLEOTIDE SEQUENCE [LARGE SCALE GENOMIC DNA]</scope>
    <source>
        <strain evidence="9">NBRC 112299</strain>
    </source>
</reference>
<accession>A0ABQ6IFN7</accession>
<evidence type="ECO:0000256" key="6">
    <source>
        <dbReference type="SAM" id="Phobius"/>
    </source>
</evidence>
<keyword evidence="3 6" id="KW-0812">Transmembrane</keyword>
<keyword evidence="2" id="KW-1003">Cell membrane</keyword>